<evidence type="ECO:0000313" key="7">
    <source>
        <dbReference type="Proteomes" id="UP000029858"/>
    </source>
</evidence>
<dbReference type="GO" id="GO:0019693">
    <property type="term" value="P:ribose phosphate metabolic process"/>
    <property type="evidence" value="ECO:0007669"/>
    <property type="project" value="TreeGrafter"/>
</dbReference>
<feature type="domain" description="Nudix hydrolase" evidence="5">
    <location>
        <begin position="15"/>
        <end position="159"/>
    </location>
</feature>
<evidence type="ECO:0000256" key="1">
    <source>
        <dbReference type="ARBA" id="ARBA00001936"/>
    </source>
</evidence>
<sequence>MSKKSDGPLGPAGLPYRPCAGVVLINEAGRVFAGHRIDNAADAWQMPQGGIDKGEDPREAALRELREETGISADLCDVVAETPDWVRYDLPPELVGKIWKGRYGGQAQKWFLVRYRGTDDQVNIATEHPEFDAWQWMAPEEISGKIVPFKRAVYDSVFDAFREHLAKG</sequence>
<dbReference type="GO" id="GO:0034432">
    <property type="term" value="F:bis(5'-adenosyl)-pentaphosphatase activity"/>
    <property type="evidence" value="ECO:0007669"/>
    <property type="project" value="TreeGrafter"/>
</dbReference>
<evidence type="ECO:0000256" key="2">
    <source>
        <dbReference type="ARBA" id="ARBA00001946"/>
    </source>
</evidence>
<name>A0A099G965_9RHOB</name>
<dbReference type="GO" id="GO:0008893">
    <property type="term" value="F:guanosine-3',5'-bis(diphosphate) 3'-diphosphatase activity"/>
    <property type="evidence" value="ECO:0007669"/>
    <property type="project" value="TreeGrafter"/>
</dbReference>
<evidence type="ECO:0000313" key="6">
    <source>
        <dbReference type="EMBL" id="KGJ19216.1"/>
    </source>
</evidence>
<dbReference type="InterPro" id="IPR000086">
    <property type="entry name" value="NUDIX_hydrolase_dom"/>
</dbReference>
<dbReference type="InterPro" id="IPR020084">
    <property type="entry name" value="NUDIX_hydrolase_CS"/>
</dbReference>
<dbReference type="Pfam" id="PF00293">
    <property type="entry name" value="NUDIX"/>
    <property type="match status" value="1"/>
</dbReference>
<evidence type="ECO:0000256" key="3">
    <source>
        <dbReference type="ARBA" id="ARBA00022801"/>
    </source>
</evidence>
<comment type="cofactor">
    <cofactor evidence="4">
        <name>a divalent metal cation</name>
        <dbReference type="ChEBI" id="CHEBI:60240"/>
    </cofactor>
</comment>
<dbReference type="PROSITE" id="PS00893">
    <property type="entry name" value="NUDIX_BOX"/>
    <property type="match status" value="1"/>
</dbReference>
<proteinExistence type="inferred from homology"/>
<dbReference type="PRINTS" id="PR00502">
    <property type="entry name" value="NUDIXFAMILY"/>
</dbReference>
<organism evidence="6 7">
    <name type="scientific">Paracoccus sanguinis</name>
    <dbReference type="NCBI Taxonomy" id="1545044"/>
    <lineage>
        <taxon>Bacteria</taxon>
        <taxon>Pseudomonadati</taxon>
        <taxon>Pseudomonadota</taxon>
        <taxon>Alphaproteobacteria</taxon>
        <taxon>Rhodobacterales</taxon>
        <taxon>Paracoccaceae</taxon>
        <taxon>Paracoccus</taxon>
    </lineage>
</organism>
<protein>
    <recommendedName>
        <fullName evidence="4">RNA pyrophosphohydrolase</fullName>
        <ecNumber evidence="4">3.6.1.-</ecNumber>
    </recommendedName>
    <alternativeName>
        <fullName evidence="4">(Di)nucleoside polyphosphate hydrolase</fullName>
    </alternativeName>
</protein>
<feature type="short sequence motif" description="Nudix box" evidence="4">
    <location>
        <begin position="49"/>
        <end position="70"/>
    </location>
</feature>
<comment type="cofactor">
    <cofactor evidence="1">
        <name>Mn(2+)</name>
        <dbReference type="ChEBI" id="CHEBI:29035"/>
    </cofactor>
</comment>
<dbReference type="PANTHER" id="PTHR11839:SF22">
    <property type="entry name" value="NUDIX HYDROLASE 26, CHLOROPLASTIC"/>
    <property type="match status" value="1"/>
</dbReference>
<dbReference type="NCBIfam" id="NF001938">
    <property type="entry name" value="PRK00714.1-5"/>
    <property type="match status" value="1"/>
</dbReference>
<reference evidence="6 7" key="2">
    <citation type="submission" date="2014-10" db="EMBL/GenBank/DDBJ databases">
        <title>Paracoccus sanguinis sp. nov., isolated from clinical specimens of New York State patients.</title>
        <authorList>
            <person name="Mingle L.A."/>
            <person name="Cole J.A."/>
            <person name="Lapierre P."/>
            <person name="Musser K.A."/>
        </authorList>
    </citation>
    <scope>NUCLEOTIDE SEQUENCE [LARGE SCALE GENOMIC DNA]</scope>
    <source>
        <strain evidence="6 7">5503</strain>
    </source>
</reference>
<keyword evidence="3 4" id="KW-0378">Hydrolase</keyword>
<dbReference type="GO" id="GO:0006753">
    <property type="term" value="P:nucleoside phosphate metabolic process"/>
    <property type="evidence" value="ECO:0007669"/>
    <property type="project" value="TreeGrafter"/>
</dbReference>
<dbReference type="EMBL" id="JRKQ01000139">
    <property type="protein sequence ID" value="KGJ19216.1"/>
    <property type="molecule type" value="Genomic_DNA"/>
</dbReference>
<dbReference type="HAMAP" id="MF_00298">
    <property type="entry name" value="Nudix_RppH"/>
    <property type="match status" value="1"/>
</dbReference>
<comment type="cofactor">
    <cofactor evidence="2">
        <name>Mg(2+)</name>
        <dbReference type="ChEBI" id="CHEBI:18420"/>
    </cofactor>
</comment>
<dbReference type="CDD" id="cd03671">
    <property type="entry name" value="NUDIX_Ap4A_hydrolase_plant_like"/>
    <property type="match status" value="1"/>
</dbReference>
<dbReference type="Proteomes" id="UP000029858">
    <property type="component" value="Unassembled WGS sequence"/>
</dbReference>
<comment type="caution">
    <text evidence="6">The sequence shown here is derived from an EMBL/GenBank/DDBJ whole genome shotgun (WGS) entry which is preliminary data.</text>
</comment>
<gene>
    <name evidence="4" type="primary">rppH</name>
    <name evidence="4" type="synonym">nudH</name>
    <name evidence="6" type="ORF">IX56_16350</name>
</gene>
<evidence type="ECO:0000256" key="4">
    <source>
        <dbReference type="HAMAP-Rule" id="MF_00298"/>
    </source>
</evidence>
<dbReference type="PROSITE" id="PS51462">
    <property type="entry name" value="NUDIX"/>
    <property type="match status" value="1"/>
</dbReference>
<comment type="similarity">
    <text evidence="4">Belongs to the Nudix hydrolase family. RppH subfamily.</text>
</comment>
<dbReference type="SUPFAM" id="SSF55811">
    <property type="entry name" value="Nudix"/>
    <property type="match status" value="1"/>
</dbReference>
<dbReference type="AlphaFoldDB" id="A0A099G965"/>
<dbReference type="EC" id="3.6.1.-" evidence="4"/>
<dbReference type="InterPro" id="IPR020476">
    <property type="entry name" value="Nudix_hydrolase"/>
</dbReference>
<evidence type="ECO:0000259" key="5">
    <source>
        <dbReference type="PROSITE" id="PS51462"/>
    </source>
</evidence>
<dbReference type="InterPro" id="IPR022927">
    <property type="entry name" value="RppH"/>
</dbReference>
<dbReference type="InterPro" id="IPR015797">
    <property type="entry name" value="NUDIX_hydrolase-like_dom_sf"/>
</dbReference>
<dbReference type="NCBIfam" id="NF001936">
    <property type="entry name" value="PRK00714.1-3"/>
    <property type="match status" value="1"/>
</dbReference>
<dbReference type="Gene3D" id="3.90.79.10">
    <property type="entry name" value="Nucleoside Triphosphate Pyrophosphohydrolase"/>
    <property type="match status" value="1"/>
</dbReference>
<comment type="function">
    <text evidence="4">Accelerates the degradation of transcripts by removing pyrophosphate from the 5'-end of triphosphorylated RNA, leading to a more labile monophosphorylated state that can stimulate subsequent ribonuclease cleavage.</text>
</comment>
<reference evidence="6 7" key="1">
    <citation type="submission" date="2014-09" db="EMBL/GenBank/DDBJ databases">
        <authorList>
            <person name="McGinnis J.M."/>
            <person name="Wolfgang W.J."/>
        </authorList>
    </citation>
    <scope>NUCLEOTIDE SEQUENCE [LARGE SCALE GENOMIC DNA]</scope>
    <source>
        <strain evidence="6 7">5503</strain>
    </source>
</reference>
<dbReference type="PANTHER" id="PTHR11839">
    <property type="entry name" value="UDP/ADP-SUGAR PYROPHOSPHATASE"/>
    <property type="match status" value="1"/>
</dbReference>
<accession>A0A099G965</accession>
<dbReference type="RefSeq" id="WP_036712267.1">
    <property type="nucleotide sequence ID" value="NZ_JRKQ01000139.1"/>
</dbReference>